<proteinExistence type="predicted"/>
<accession>A0A2N3WPM0</accession>
<protein>
    <submittedName>
        <fullName evidence="1">Uncharacterized protein</fullName>
    </submittedName>
</protein>
<sequence>MPPLSATGRGLTVIGSGLDLYRYRRPEFHGGWHVRTRTRIGGALAAAVCGIAILAPVADAQVGGGTWKPWSPGYKEQQKGCGQVSGLTFKLTCSDGSGEQRAERRYETYTGGTHQFEGSFKITSMGGSRISLKQTFRDGSNAGPYFLLAVEKGGRLYTVENGQTVATGATVGTSVRVNTINEVGSTHKVYINGSLKQTDDSPSGSYYDKFGSYRTASGAGPITVEWSGIKFWTR</sequence>
<dbReference type="Proteomes" id="UP000233750">
    <property type="component" value="Unassembled WGS sequence"/>
</dbReference>
<dbReference type="AlphaFoldDB" id="A0A2N3WPM0"/>
<keyword evidence="2" id="KW-1185">Reference proteome</keyword>
<evidence type="ECO:0000313" key="2">
    <source>
        <dbReference type="Proteomes" id="UP000233750"/>
    </source>
</evidence>
<comment type="caution">
    <text evidence="1">The sequence shown here is derived from an EMBL/GenBank/DDBJ whole genome shotgun (WGS) entry which is preliminary data.</text>
</comment>
<reference evidence="1 2" key="1">
    <citation type="submission" date="2017-12" db="EMBL/GenBank/DDBJ databases">
        <title>Sequencing the genomes of 1000 Actinobacteria strains.</title>
        <authorList>
            <person name="Klenk H.-P."/>
        </authorList>
    </citation>
    <scope>NUCLEOTIDE SEQUENCE [LARGE SCALE GENOMIC DNA]</scope>
    <source>
        <strain evidence="1 2">DSM 45165</strain>
    </source>
</reference>
<name>A0A2N3WPM0_9PSEU</name>
<gene>
    <name evidence="1" type="ORF">ATK30_6748</name>
</gene>
<dbReference type="EMBL" id="PJMY01000003">
    <property type="protein sequence ID" value="PKV95817.1"/>
    <property type="molecule type" value="Genomic_DNA"/>
</dbReference>
<evidence type="ECO:0000313" key="1">
    <source>
        <dbReference type="EMBL" id="PKV95817.1"/>
    </source>
</evidence>
<organism evidence="1 2">
    <name type="scientific">Amycolatopsis echigonensis</name>
    <dbReference type="NCBI Taxonomy" id="2576905"/>
    <lineage>
        <taxon>Bacteria</taxon>
        <taxon>Bacillati</taxon>
        <taxon>Actinomycetota</taxon>
        <taxon>Actinomycetes</taxon>
        <taxon>Pseudonocardiales</taxon>
        <taxon>Pseudonocardiaceae</taxon>
        <taxon>Amycolatopsis</taxon>
    </lineage>
</organism>